<organism evidence="2 3">
    <name type="scientific">Achromobacter marplatensis</name>
    <dbReference type="NCBI Taxonomy" id="470868"/>
    <lineage>
        <taxon>Bacteria</taxon>
        <taxon>Pseudomonadati</taxon>
        <taxon>Pseudomonadota</taxon>
        <taxon>Betaproteobacteria</taxon>
        <taxon>Burkholderiales</taxon>
        <taxon>Alcaligenaceae</taxon>
        <taxon>Achromobacter</taxon>
    </lineage>
</organism>
<sequence length="103" mass="11310">MNITQRDFDLVVTILGALRDAPGPNLSTHDIKNAALAPHPEEQGLQTIAHHLDLLSDAGLVKQVSETAASAAATRWRITWKGYDALEQDEDDEEDAEDFDAEE</sequence>
<proteinExistence type="predicted"/>
<name>A0AA42WCU3_9BURK</name>
<accession>A0AA42WCU3</accession>
<comment type="caution">
    <text evidence="2">The sequence shown here is derived from an EMBL/GenBank/DDBJ whole genome shotgun (WGS) entry which is preliminary data.</text>
</comment>
<dbReference type="AlphaFoldDB" id="A0AA42WCU3"/>
<dbReference type="RefSeq" id="WP_280028286.1">
    <property type="nucleotide sequence ID" value="NZ_JAOCKG010000009.1"/>
</dbReference>
<feature type="region of interest" description="Disordered" evidence="1">
    <location>
        <begin position="83"/>
        <end position="103"/>
    </location>
</feature>
<evidence type="ECO:0000256" key="1">
    <source>
        <dbReference type="SAM" id="MobiDB-lite"/>
    </source>
</evidence>
<gene>
    <name evidence="2" type="ORF">N5K24_20525</name>
</gene>
<feature type="compositionally biased region" description="Acidic residues" evidence="1">
    <location>
        <begin position="86"/>
        <end position="103"/>
    </location>
</feature>
<dbReference type="Proteomes" id="UP001161276">
    <property type="component" value="Unassembled WGS sequence"/>
</dbReference>
<reference evidence="2" key="1">
    <citation type="submission" date="2022-09" db="EMBL/GenBank/DDBJ databases">
        <title>Intensive care unit water sources are persistently colonized with multi-drug resistant bacteria and are the site of extensive horizontal gene transfer of antibiotic resistance genes.</title>
        <authorList>
            <person name="Diorio-Toth L."/>
        </authorList>
    </citation>
    <scope>NUCLEOTIDE SEQUENCE</scope>
    <source>
        <strain evidence="2">GD03676</strain>
    </source>
</reference>
<evidence type="ECO:0000313" key="2">
    <source>
        <dbReference type="EMBL" id="MDH2052800.1"/>
    </source>
</evidence>
<dbReference type="EMBL" id="JAOCKG010000009">
    <property type="protein sequence ID" value="MDH2052800.1"/>
    <property type="molecule type" value="Genomic_DNA"/>
</dbReference>
<protein>
    <submittedName>
        <fullName evidence="2">DUF2513 domain-containing protein</fullName>
    </submittedName>
</protein>
<evidence type="ECO:0000313" key="3">
    <source>
        <dbReference type="Proteomes" id="UP001161276"/>
    </source>
</evidence>